<dbReference type="InterPro" id="IPR018445">
    <property type="entry name" value="Put_Phosphate_transp_reg"/>
</dbReference>
<reference evidence="2 3" key="1">
    <citation type="journal article" date="2014" name="Genome Announc.">
        <title>Draft Genome Sequence of the Sulfolobales Archaeon AZ1, Obtained through Metagenomic Analysis of a Mexican Hot Spring.</title>
        <authorList>
            <person name="Servin-Garciduenas L.E."/>
            <person name="Martinez-Romero E."/>
        </authorList>
    </citation>
    <scope>NUCLEOTIDE SEQUENCE [LARGE SCALE GENOMIC DNA]</scope>
    <source>
        <strain evidence="2">AZ1-illumnia</strain>
    </source>
</reference>
<protein>
    <recommendedName>
        <fullName evidence="4">Phosphate transport regulator</fullName>
    </recommendedName>
</protein>
<accession>W7KP82</accession>
<name>W7KP82_9CREN</name>
<dbReference type="InterPro" id="IPR038078">
    <property type="entry name" value="PhoU-like_sf"/>
</dbReference>
<dbReference type="InterPro" id="IPR002727">
    <property type="entry name" value="DUF47"/>
</dbReference>
<comment type="caution">
    <text evidence="2">The sequence shown here is derived from an EMBL/GenBank/DDBJ whole genome shotgun (WGS) entry which is preliminary data.</text>
</comment>
<dbReference type="Gene3D" id="1.20.58.220">
    <property type="entry name" value="Phosphate transport system protein phou homolog 2, domain 2"/>
    <property type="match status" value="1"/>
</dbReference>
<dbReference type="PANTHER" id="PTHR36536">
    <property type="entry name" value="UPF0111 PROTEIN HI_1603"/>
    <property type="match status" value="1"/>
</dbReference>
<evidence type="ECO:0008006" key="4">
    <source>
        <dbReference type="Google" id="ProtNLM"/>
    </source>
</evidence>
<dbReference type="AlphaFoldDB" id="W7KP82"/>
<evidence type="ECO:0000256" key="1">
    <source>
        <dbReference type="ARBA" id="ARBA00008591"/>
    </source>
</evidence>
<proteinExistence type="inferred from homology"/>
<evidence type="ECO:0000313" key="2">
    <source>
        <dbReference type="EMBL" id="EWG07893.1"/>
    </source>
</evidence>
<dbReference type="EMBL" id="ASRH01000002">
    <property type="protein sequence ID" value="EWG07893.1"/>
    <property type="molecule type" value="Genomic_DNA"/>
</dbReference>
<gene>
    <name evidence="2" type="ORF">ASUL_02579</name>
</gene>
<dbReference type="Pfam" id="PF01865">
    <property type="entry name" value="PhoU_div"/>
    <property type="match status" value="1"/>
</dbReference>
<sequence length="225" mass="25769">MNDSFLVIKLTLNKEQILFSKVLQIAENIREGTNRLTSLYENVFRRNYNDALAEMVKIKGIYERIGLIREEVVSMIYGEAFLPDFKESMMMLTQSLYETMKAIKDSGRAISSRRPDEKLCTALQSNIMIYLSTINDASEKLVTMISLLQKDVGEAVKIGKEIQLLERNGDDIKDSLIQRLYEIEKDSDIISILQMKDVIIFLDDILDSMEESSLSIETLYATLKA</sequence>
<dbReference type="PANTHER" id="PTHR36536:SF3">
    <property type="entry name" value="UPF0111 PROTEIN HI_1603"/>
    <property type="match status" value="1"/>
</dbReference>
<dbReference type="Proteomes" id="UP000054284">
    <property type="component" value="Unassembled WGS sequence"/>
</dbReference>
<comment type="similarity">
    <text evidence="1">Belongs to the UPF0111 family.</text>
</comment>
<keyword evidence="3" id="KW-1185">Reference proteome</keyword>
<evidence type="ECO:0000313" key="3">
    <source>
        <dbReference type="Proteomes" id="UP000054284"/>
    </source>
</evidence>
<dbReference type="PATRIC" id="fig|1326980.6.peg.507"/>
<organism evidence="2 3">
    <name type="scientific">Candidatus Aramenus sulfurataquae</name>
    <dbReference type="NCBI Taxonomy" id="1326980"/>
    <lineage>
        <taxon>Archaea</taxon>
        <taxon>Thermoproteota</taxon>
        <taxon>Thermoprotei</taxon>
        <taxon>Sulfolobales</taxon>
        <taxon>Sulfolobaceae</taxon>
        <taxon>Candidatus Aramenus</taxon>
    </lineage>
</organism>